<dbReference type="InterPro" id="IPR013087">
    <property type="entry name" value="Znf_C2H2_type"/>
</dbReference>
<dbReference type="InterPro" id="IPR057026">
    <property type="entry name" value="Znf-C2H2_ascomycetes"/>
</dbReference>
<dbReference type="EMBL" id="JAWDJX010000032">
    <property type="protein sequence ID" value="KAK3050424.1"/>
    <property type="molecule type" value="Genomic_DNA"/>
</dbReference>
<dbReference type="GO" id="GO:0008270">
    <property type="term" value="F:zinc ion binding"/>
    <property type="evidence" value="ECO:0007669"/>
    <property type="project" value="UniProtKB-KW"/>
</dbReference>
<feature type="compositionally biased region" description="Low complexity" evidence="2">
    <location>
        <begin position="327"/>
        <end position="360"/>
    </location>
</feature>
<accession>A0AAJ0DAX8</accession>
<dbReference type="Proteomes" id="UP001271007">
    <property type="component" value="Unassembled WGS sequence"/>
</dbReference>
<feature type="region of interest" description="Disordered" evidence="2">
    <location>
        <begin position="263"/>
        <end position="423"/>
    </location>
</feature>
<evidence type="ECO:0000313" key="4">
    <source>
        <dbReference type="EMBL" id="KAK3050424.1"/>
    </source>
</evidence>
<feature type="region of interest" description="Disordered" evidence="2">
    <location>
        <begin position="66"/>
        <end position="244"/>
    </location>
</feature>
<evidence type="ECO:0000256" key="2">
    <source>
        <dbReference type="SAM" id="MobiDB-lite"/>
    </source>
</evidence>
<dbReference type="AlphaFoldDB" id="A0AAJ0DAX8"/>
<reference evidence="4" key="1">
    <citation type="submission" date="2023-04" db="EMBL/GenBank/DDBJ databases">
        <title>Black Yeasts Isolated from many extreme environments.</title>
        <authorList>
            <person name="Coleine C."/>
            <person name="Stajich J.E."/>
            <person name="Selbmann L."/>
        </authorList>
    </citation>
    <scope>NUCLEOTIDE SEQUENCE</scope>
    <source>
        <strain evidence="4">CCFEE 5312</strain>
    </source>
</reference>
<organism evidence="4 5">
    <name type="scientific">Extremus antarcticus</name>
    <dbReference type="NCBI Taxonomy" id="702011"/>
    <lineage>
        <taxon>Eukaryota</taxon>
        <taxon>Fungi</taxon>
        <taxon>Dikarya</taxon>
        <taxon>Ascomycota</taxon>
        <taxon>Pezizomycotina</taxon>
        <taxon>Dothideomycetes</taxon>
        <taxon>Dothideomycetidae</taxon>
        <taxon>Mycosphaerellales</taxon>
        <taxon>Extremaceae</taxon>
        <taxon>Extremus</taxon>
    </lineage>
</organism>
<feature type="compositionally biased region" description="Pro residues" evidence="2">
    <location>
        <begin position="9"/>
        <end position="18"/>
    </location>
</feature>
<keyword evidence="1" id="KW-0479">Metal-binding</keyword>
<gene>
    <name evidence="4" type="ORF">LTR09_008335</name>
</gene>
<dbReference type="SMART" id="SM00355">
    <property type="entry name" value="ZnF_C2H2"/>
    <property type="match status" value="3"/>
</dbReference>
<feature type="compositionally biased region" description="Polar residues" evidence="2">
    <location>
        <begin position="145"/>
        <end position="161"/>
    </location>
</feature>
<dbReference type="PROSITE" id="PS00028">
    <property type="entry name" value="ZINC_FINGER_C2H2_1"/>
    <property type="match status" value="1"/>
</dbReference>
<evidence type="ECO:0000259" key="3">
    <source>
        <dbReference type="PROSITE" id="PS50157"/>
    </source>
</evidence>
<dbReference type="Pfam" id="PF24537">
    <property type="entry name" value="zf-C2H2_fungi"/>
    <property type="match status" value="1"/>
</dbReference>
<protein>
    <recommendedName>
        <fullName evidence="3">C2H2-type domain-containing protein</fullName>
    </recommendedName>
</protein>
<feature type="compositionally biased region" description="Basic and acidic residues" evidence="2">
    <location>
        <begin position="92"/>
        <end position="125"/>
    </location>
</feature>
<comment type="caution">
    <text evidence="4">The sequence shown here is derived from an EMBL/GenBank/DDBJ whole genome shotgun (WGS) entry which is preliminary data.</text>
</comment>
<evidence type="ECO:0000256" key="1">
    <source>
        <dbReference type="PROSITE-ProRule" id="PRU00042"/>
    </source>
</evidence>
<evidence type="ECO:0000313" key="5">
    <source>
        <dbReference type="Proteomes" id="UP001271007"/>
    </source>
</evidence>
<name>A0AAJ0DAX8_9PEZI</name>
<feature type="domain" description="C2H2-type" evidence="3">
    <location>
        <begin position="460"/>
        <end position="483"/>
    </location>
</feature>
<feature type="compositionally biased region" description="Polar residues" evidence="2">
    <location>
        <begin position="191"/>
        <end position="203"/>
    </location>
</feature>
<feature type="region of interest" description="Disordered" evidence="2">
    <location>
        <begin position="572"/>
        <end position="627"/>
    </location>
</feature>
<dbReference type="PROSITE" id="PS50157">
    <property type="entry name" value="ZINC_FINGER_C2H2_2"/>
    <property type="match status" value="1"/>
</dbReference>
<keyword evidence="5" id="KW-1185">Reference proteome</keyword>
<feature type="region of interest" description="Disordered" evidence="2">
    <location>
        <begin position="1"/>
        <end position="45"/>
    </location>
</feature>
<keyword evidence="1" id="KW-0863">Zinc-finger</keyword>
<keyword evidence="1" id="KW-0862">Zinc</keyword>
<sequence>MAIPGARDPVPPPLPPPTYIHELSSGSDPGWQWGNDPSAADFGRPASVKAGSSLLGSFAKSTRLQKEHENAAHYPFNDGRRGSSISTVTASREQDMMDEPFQHSDEDMRPTSKGLHSEKQLEQRSLEQSSQSYDKQLLSRIGGPNTPSRGSLSHSSGNLLENAQLAPSDAERRNSSLRPLSMPEKRHGSIDSPSSTRWPSSGAISPGFTGFWQEHGPPDNSRGGAAHRSSLTSEDVTSHRGSYDDSMFVNDDFAMEDGQMSNLNIHDRSAGSPKAGSKRRASSPPRERDDRSSISSAPGPNELYQRRSLHQLPNRGSPISRFHPNHSSISSASSLGARHGSLGSSLGLSSVPSSATSYASGGRLSPGALSPPVEMDARLGAPYGANKVLNPTSPMAHHQRTPSESTQGGGTQPSIDSAAHSRNGSLSHMQGVYMCECCPKKPKKFDSEDELRLHESEKQYVCNYCSNRFKNKNEAERHQNSLHLRLHSWSCAALTGIEAAFHVSSNGADVCGFCGQEFSNPPQWDIRAEHLNHVHKFGECNQAKKFFRADHFRQHLKHSHQGTSGKWTNMLENTCMKDEPPPPRRPGAVGPISIVGQAPPALMVSRSGLTGSDPGAPNRIDETPNDS</sequence>
<proteinExistence type="predicted"/>
<dbReference type="SUPFAM" id="SSF57667">
    <property type="entry name" value="beta-beta-alpha zinc fingers"/>
    <property type="match status" value="1"/>
</dbReference>
<dbReference type="InterPro" id="IPR036236">
    <property type="entry name" value="Znf_C2H2_sf"/>
</dbReference>
<feature type="compositionally biased region" description="Polar residues" evidence="2">
    <location>
        <begin position="402"/>
        <end position="423"/>
    </location>
</feature>
<dbReference type="Gene3D" id="3.30.160.60">
    <property type="entry name" value="Classic Zinc Finger"/>
    <property type="match status" value="1"/>
</dbReference>